<name>A0ABS8VLB3_DATST</name>
<accession>A0ABS8VLB3</accession>
<evidence type="ECO:0000313" key="1">
    <source>
        <dbReference type="EMBL" id="MCE0481084.1"/>
    </source>
</evidence>
<keyword evidence="2" id="KW-1185">Reference proteome</keyword>
<evidence type="ECO:0000313" key="2">
    <source>
        <dbReference type="Proteomes" id="UP000823775"/>
    </source>
</evidence>
<comment type="caution">
    <text evidence="1">The sequence shown here is derived from an EMBL/GenBank/DDBJ whole genome shotgun (WGS) entry which is preliminary data.</text>
</comment>
<dbReference type="Proteomes" id="UP000823775">
    <property type="component" value="Unassembled WGS sequence"/>
</dbReference>
<proteinExistence type="predicted"/>
<protein>
    <submittedName>
        <fullName evidence="1">Uncharacterized protein</fullName>
    </submittedName>
</protein>
<sequence length="106" mass="11553">MIGDGCQAAELLLARFPDAVEAQHPDHQAEQSPAVCRRCNIRPTGWEQFLGSAEVQHQGRRSEQLVRPECLGLMVDHDLVVLENLGLGLEVTTVGAPQQAFPVVSL</sequence>
<gene>
    <name evidence="1" type="ORF">HAX54_038482</name>
</gene>
<dbReference type="EMBL" id="JACEIK010005256">
    <property type="protein sequence ID" value="MCE0481084.1"/>
    <property type="molecule type" value="Genomic_DNA"/>
</dbReference>
<reference evidence="1 2" key="1">
    <citation type="journal article" date="2021" name="BMC Genomics">
        <title>Datura genome reveals duplications of psychoactive alkaloid biosynthetic genes and high mutation rate following tissue culture.</title>
        <authorList>
            <person name="Rajewski A."/>
            <person name="Carter-House D."/>
            <person name="Stajich J."/>
            <person name="Litt A."/>
        </authorList>
    </citation>
    <scope>NUCLEOTIDE SEQUENCE [LARGE SCALE GENOMIC DNA]</scope>
    <source>
        <strain evidence="1">AR-01</strain>
    </source>
</reference>
<organism evidence="1 2">
    <name type="scientific">Datura stramonium</name>
    <name type="common">Jimsonweed</name>
    <name type="synonym">Common thornapple</name>
    <dbReference type="NCBI Taxonomy" id="4076"/>
    <lineage>
        <taxon>Eukaryota</taxon>
        <taxon>Viridiplantae</taxon>
        <taxon>Streptophyta</taxon>
        <taxon>Embryophyta</taxon>
        <taxon>Tracheophyta</taxon>
        <taxon>Spermatophyta</taxon>
        <taxon>Magnoliopsida</taxon>
        <taxon>eudicotyledons</taxon>
        <taxon>Gunneridae</taxon>
        <taxon>Pentapetalae</taxon>
        <taxon>asterids</taxon>
        <taxon>lamiids</taxon>
        <taxon>Solanales</taxon>
        <taxon>Solanaceae</taxon>
        <taxon>Solanoideae</taxon>
        <taxon>Datureae</taxon>
        <taxon>Datura</taxon>
    </lineage>
</organism>